<sequence>MTPHGTPTQRNISSPLQKPRLHSRHRRKPGPDKFSAVLGKKGAAFDEAGCNGSVLD</sequence>
<dbReference type="Proteomes" id="UP000002668">
    <property type="component" value="Genome"/>
</dbReference>
<proteinExistence type="predicted"/>
<keyword evidence="3" id="KW-1185">Reference proteome</keyword>
<evidence type="ECO:0000256" key="1">
    <source>
        <dbReference type="SAM" id="MobiDB-lite"/>
    </source>
</evidence>
<feature type="compositionally biased region" description="Basic residues" evidence="1">
    <location>
        <begin position="19"/>
        <end position="28"/>
    </location>
</feature>
<evidence type="ECO:0000313" key="3">
    <source>
        <dbReference type="Proteomes" id="UP000002668"/>
    </source>
</evidence>
<organism evidence="2 3">
    <name type="scientific">Leptosphaeria maculans (strain JN3 / isolate v23.1.3 / race Av1-4-5-6-7-8)</name>
    <name type="common">Blackleg fungus</name>
    <name type="synonym">Phoma lingam</name>
    <dbReference type="NCBI Taxonomy" id="985895"/>
    <lineage>
        <taxon>Eukaryota</taxon>
        <taxon>Fungi</taxon>
        <taxon>Dikarya</taxon>
        <taxon>Ascomycota</taxon>
        <taxon>Pezizomycotina</taxon>
        <taxon>Dothideomycetes</taxon>
        <taxon>Pleosporomycetidae</taxon>
        <taxon>Pleosporales</taxon>
        <taxon>Pleosporineae</taxon>
        <taxon>Leptosphaeriaceae</taxon>
        <taxon>Plenodomus</taxon>
        <taxon>Plenodomus lingam/Leptosphaeria maculans species complex</taxon>
    </lineage>
</organism>
<reference evidence="3" key="1">
    <citation type="journal article" date="2011" name="Nat. Commun.">
        <title>Effector diversification within compartments of the Leptosphaeria maculans genome affected by Repeat-Induced Point mutations.</title>
        <authorList>
            <person name="Rouxel T."/>
            <person name="Grandaubert J."/>
            <person name="Hane J.K."/>
            <person name="Hoede C."/>
            <person name="van de Wouw A.P."/>
            <person name="Couloux A."/>
            <person name="Dominguez V."/>
            <person name="Anthouard V."/>
            <person name="Bally P."/>
            <person name="Bourras S."/>
            <person name="Cozijnsen A.J."/>
            <person name="Ciuffetti L.M."/>
            <person name="Degrave A."/>
            <person name="Dilmaghani A."/>
            <person name="Duret L."/>
            <person name="Fudal I."/>
            <person name="Goodwin S.B."/>
            <person name="Gout L."/>
            <person name="Glaser N."/>
            <person name="Linglin J."/>
            <person name="Kema G.H.J."/>
            <person name="Lapalu N."/>
            <person name="Lawrence C.B."/>
            <person name="May K."/>
            <person name="Meyer M."/>
            <person name="Ollivier B."/>
            <person name="Poulain J."/>
            <person name="Schoch C.L."/>
            <person name="Simon A."/>
            <person name="Spatafora J.W."/>
            <person name="Stachowiak A."/>
            <person name="Turgeon B.G."/>
            <person name="Tyler B.M."/>
            <person name="Vincent D."/>
            <person name="Weissenbach J."/>
            <person name="Amselem J."/>
            <person name="Quesneville H."/>
            <person name="Oliver R.P."/>
            <person name="Wincker P."/>
            <person name="Balesdent M.-H."/>
            <person name="Howlett B.J."/>
        </authorList>
    </citation>
    <scope>NUCLEOTIDE SEQUENCE [LARGE SCALE GENOMIC DNA]</scope>
    <source>
        <strain evidence="3">JN3 / isolate v23.1.3 / race Av1-4-5-6-7-8</strain>
    </source>
</reference>
<dbReference type="InParanoid" id="E5AEY3"/>
<feature type="compositionally biased region" description="Polar residues" evidence="1">
    <location>
        <begin position="1"/>
        <end position="16"/>
    </location>
</feature>
<gene>
    <name evidence="2" type="ORF">LEMA_uP005590.1</name>
</gene>
<dbReference type="AlphaFoldDB" id="E5AEY3"/>
<dbReference type="HOGENOM" id="CLU_3014637_0_0_1"/>
<accession>E5AEY3</accession>
<feature type="region of interest" description="Disordered" evidence="1">
    <location>
        <begin position="1"/>
        <end position="36"/>
    </location>
</feature>
<dbReference type="EMBL" id="FP929139">
    <property type="protein sequence ID" value="CBY01772.1"/>
    <property type="molecule type" value="Genomic_DNA"/>
</dbReference>
<dbReference type="VEuPathDB" id="FungiDB:LEMA_uP005590.1"/>
<evidence type="ECO:0000313" key="2">
    <source>
        <dbReference type="EMBL" id="CBY01772.1"/>
    </source>
</evidence>
<name>E5AEY3_LEPMJ</name>
<protein>
    <submittedName>
        <fullName evidence="2">Predicted protein</fullName>
    </submittedName>
</protein>